<keyword evidence="1" id="KW-0812">Transmembrane</keyword>
<dbReference type="EMBL" id="CAXAMN010011558">
    <property type="protein sequence ID" value="CAK9035583.1"/>
    <property type="molecule type" value="Genomic_DNA"/>
</dbReference>
<keyword evidence="1" id="KW-1133">Transmembrane helix</keyword>
<gene>
    <name evidence="2" type="ORF">CCMP2556_LOCUS19964</name>
</gene>
<evidence type="ECO:0000313" key="3">
    <source>
        <dbReference type="Proteomes" id="UP001642484"/>
    </source>
</evidence>
<dbReference type="InterPro" id="IPR025333">
    <property type="entry name" value="DUF4239"/>
</dbReference>
<accession>A0ABP0LAF2</accession>
<organism evidence="2 3">
    <name type="scientific">Durusdinium trenchii</name>
    <dbReference type="NCBI Taxonomy" id="1381693"/>
    <lineage>
        <taxon>Eukaryota</taxon>
        <taxon>Sar</taxon>
        <taxon>Alveolata</taxon>
        <taxon>Dinophyceae</taxon>
        <taxon>Suessiales</taxon>
        <taxon>Symbiodiniaceae</taxon>
        <taxon>Durusdinium</taxon>
    </lineage>
</organism>
<comment type="caution">
    <text evidence="2">The sequence shown here is derived from an EMBL/GenBank/DDBJ whole genome shotgun (WGS) entry which is preliminary data.</text>
</comment>
<keyword evidence="3" id="KW-1185">Reference proteome</keyword>
<reference evidence="2 3" key="1">
    <citation type="submission" date="2024-02" db="EMBL/GenBank/DDBJ databases">
        <authorList>
            <person name="Chen Y."/>
            <person name="Shah S."/>
            <person name="Dougan E. K."/>
            <person name="Thang M."/>
            <person name="Chan C."/>
        </authorList>
    </citation>
    <scope>NUCLEOTIDE SEQUENCE [LARGE SCALE GENOMIC DNA]</scope>
</reference>
<dbReference type="Pfam" id="PF14023">
    <property type="entry name" value="Bestrophin-like"/>
    <property type="match status" value="1"/>
</dbReference>
<evidence type="ECO:0000256" key="1">
    <source>
        <dbReference type="SAM" id="Phobius"/>
    </source>
</evidence>
<protein>
    <submittedName>
        <fullName evidence="2">Uncharacterized protein</fullName>
    </submittedName>
</protein>
<keyword evidence="1" id="KW-0472">Membrane</keyword>
<sequence length="503" mass="56635">MVEPIVRFPASERFVLSNNSRPCARRPRRWQLRVPAKAQAHRVCVSACVSCAVLVTRCSLAGRCLTASKQAARARCIVMWNDDPSTWFSKLFQPDTSIFKQTRQYSTGDAVKAAYRGAPIGLKDLSRKFGPNVPITSLESPLYRIFAFILAFLAYPGIVRFLRYVLQLNEGESADELADVVTDFVTVETFVFGSYSGVTLTLQIQRLADLQTNCVRECALLSSLAEHTVELFESLKKDTLPETARKPLERLERQALEAALVVGQFGGCCAQFSIVSGLWTLGVLQLAEGCISPLRARRNRVQNDLHGSEREPVGFMFAIARQALWHHSERLAFSTRGEELLDIAERRQKSDGISNYRVALLQWGRQRREGVWSEKVSLYEQDLQLCMTMVNTLKDFRAGRLSRESLVLPPTFFWTFGLLSIFISISFALREAADPNSEYSIVDRCFFAALTLAFLTLFRLAVDVNYPFKGDYQIRRGSITAELISARDTLQRALNGMSEPPQP</sequence>
<proteinExistence type="predicted"/>
<feature type="transmembrane region" description="Helical" evidence="1">
    <location>
        <begin position="406"/>
        <end position="429"/>
    </location>
</feature>
<dbReference type="Proteomes" id="UP001642484">
    <property type="component" value="Unassembled WGS sequence"/>
</dbReference>
<name>A0ABP0LAF2_9DINO</name>
<feature type="transmembrane region" description="Helical" evidence="1">
    <location>
        <begin position="441"/>
        <end position="462"/>
    </location>
</feature>
<evidence type="ECO:0000313" key="2">
    <source>
        <dbReference type="EMBL" id="CAK9035583.1"/>
    </source>
</evidence>